<reference evidence="6" key="1">
    <citation type="submission" date="2019-08" db="EMBL/GenBank/DDBJ databases">
        <title>Limnoglobus roseus gen. nov., sp. nov., a novel freshwater planctomycete with a giant genome from the family Gemmataceae.</title>
        <authorList>
            <person name="Kulichevskaya I.S."/>
            <person name="Naumoff D.G."/>
            <person name="Miroshnikov K."/>
            <person name="Ivanova A."/>
            <person name="Philippov D.A."/>
            <person name="Hakobyan A."/>
            <person name="Rijpstra I.C."/>
            <person name="Sinninghe Damste J.S."/>
            <person name="Liesack W."/>
            <person name="Dedysh S.N."/>
        </authorList>
    </citation>
    <scope>NUCLEOTIDE SEQUENCE [LARGE SCALE GENOMIC DNA]</scope>
    <source>
        <strain evidence="6">PX52</strain>
    </source>
</reference>
<dbReference type="SMART" id="SM01060">
    <property type="entry name" value="Catalase"/>
    <property type="match status" value="1"/>
</dbReference>
<dbReference type="RefSeq" id="WP_149112090.1">
    <property type="nucleotide sequence ID" value="NZ_CP042425.1"/>
</dbReference>
<dbReference type="SUPFAM" id="SSF56634">
    <property type="entry name" value="Heme-dependent catalase-like"/>
    <property type="match status" value="1"/>
</dbReference>
<comment type="similarity">
    <text evidence="1">Belongs to the catalase family.</text>
</comment>
<dbReference type="GO" id="GO:0005737">
    <property type="term" value="C:cytoplasm"/>
    <property type="evidence" value="ECO:0007669"/>
    <property type="project" value="TreeGrafter"/>
</dbReference>
<comment type="function">
    <text evidence="1">Has an organic peroxide-dependent peroxidase activity.</text>
</comment>
<comment type="cofactor">
    <cofactor evidence="1">
        <name>heme</name>
        <dbReference type="ChEBI" id="CHEBI:30413"/>
    </cofactor>
</comment>
<dbReference type="GO" id="GO:0004096">
    <property type="term" value="F:catalase activity"/>
    <property type="evidence" value="ECO:0007669"/>
    <property type="project" value="InterPro"/>
</dbReference>
<dbReference type="KEGG" id="lrs:PX52LOC_04478"/>
<dbReference type="GO" id="GO:0042542">
    <property type="term" value="P:response to hydrogen peroxide"/>
    <property type="evidence" value="ECO:0007669"/>
    <property type="project" value="TreeGrafter"/>
</dbReference>
<evidence type="ECO:0000313" key="6">
    <source>
        <dbReference type="Proteomes" id="UP000324974"/>
    </source>
</evidence>
<dbReference type="PANTHER" id="PTHR11465:SF62">
    <property type="entry name" value="CATALASE T"/>
    <property type="match status" value="1"/>
</dbReference>
<dbReference type="Proteomes" id="UP000324974">
    <property type="component" value="Chromosome"/>
</dbReference>
<dbReference type="EMBL" id="CP042425">
    <property type="protein sequence ID" value="QEL17489.1"/>
    <property type="molecule type" value="Genomic_DNA"/>
</dbReference>
<keyword evidence="1 3" id="KW-0408">Iron</keyword>
<evidence type="ECO:0000259" key="4">
    <source>
        <dbReference type="SMART" id="SM01060"/>
    </source>
</evidence>
<feature type="domain" description="Catalase core" evidence="4">
    <location>
        <begin position="2"/>
        <end position="315"/>
    </location>
</feature>
<dbReference type="PIRSF" id="PIRSF000296">
    <property type="entry name" value="SrpA"/>
    <property type="match status" value="1"/>
</dbReference>
<name>A0A5C1ADP2_9BACT</name>
<accession>A0A5C1ADP2</accession>
<feature type="active site" evidence="2">
    <location>
        <position position="28"/>
    </location>
</feature>
<organism evidence="5 6">
    <name type="scientific">Limnoglobus roseus</name>
    <dbReference type="NCBI Taxonomy" id="2598579"/>
    <lineage>
        <taxon>Bacteria</taxon>
        <taxon>Pseudomonadati</taxon>
        <taxon>Planctomycetota</taxon>
        <taxon>Planctomycetia</taxon>
        <taxon>Gemmatales</taxon>
        <taxon>Gemmataceae</taxon>
        <taxon>Limnoglobus</taxon>
    </lineage>
</organism>
<dbReference type="CDD" id="cd08153">
    <property type="entry name" value="srpA_like"/>
    <property type="match status" value="1"/>
</dbReference>
<protein>
    <recommendedName>
        <fullName evidence="1">Catalase-related peroxidase</fullName>
        <ecNumber evidence="1">1.11.1.-</ecNumber>
    </recommendedName>
</protein>
<evidence type="ECO:0000256" key="3">
    <source>
        <dbReference type="PIRSR" id="PIRSR000296-2"/>
    </source>
</evidence>
<dbReference type="GO" id="GO:0020037">
    <property type="term" value="F:heme binding"/>
    <property type="evidence" value="ECO:0007669"/>
    <property type="project" value="InterPro"/>
</dbReference>
<dbReference type="PROSITE" id="PS51402">
    <property type="entry name" value="CATALASE_3"/>
    <property type="match status" value="1"/>
</dbReference>
<evidence type="ECO:0000256" key="1">
    <source>
        <dbReference type="PIRNR" id="PIRNR000296"/>
    </source>
</evidence>
<sequence>MASQLSTNLLGTLDTLAGGVHPGFRPAHAKGTMYAGRFTPLAGAAALTRAPHAARPSTPVTVRFSPAAGIPTVADNDPKGSGPQGMAIRFHLADHVHTDIVAHSHNGFSVRTGEEFLEFLRAVAGSGPGAPEPPPIVAFLAAHPAAKRFVEAPKPIPTSFARQAFFAVTAFRFTNAAGASRFGRFRLTPEAGTAFLTADQAATKTADFLAAELSERLAKGPVVFRLQVQLAQDGDEVADATAVWPESREVIEFGTLTLTERVDELSPEMRKVIFDPVPRVDGIDPSGDPLTEVRSDIYLLSGRRRRAAAGDARQA</sequence>
<dbReference type="AlphaFoldDB" id="A0A5C1ADP2"/>
<evidence type="ECO:0000256" key="2">
    <source>
        <dbReference type="PIRSR" id="PIRSR000296-1"/>
    </source>
</evidence>
<dbReference type="Gene3D" id="1.20.1280.120">
    <property type="match status" value="1"/>
</dbReference>
<dbReference type="Pfam" id="PF00199">
    <property type="entry name" value="Catalase"/>
    <property type="match status" value="1"/>
</dbReference>
<dbReference type="PANTHER" id="PTHR11465">
    <property type="entry name" value="CATALASE"/>
    <property type="match status" value="1"/>
</dbReference>
<dbReference type="GO" id="GO:0042744">
    <property type="term" value="P:hydrogen peroxide catabolic process"/>
    <property type="evidence" value="ECO:0007669"/>
    <property type="project" value="TreeGrafter"/>
</dbReference>
<dbReference type="GO" id="GO:0046872">
    <property type="term" value="F:metal ion binding"/>
    <property type="evidence" value="ECO:0007669"/>
    <property type="project" value="UniProtKB-KW"/>
</dbReference>
<feature type="binding site" description="axial binding residue" evidence="3">
    <location>
        <position position="298"/>
    </location>
    <ligand>
        <name>heme</name>
        <dbReference type="ChEBI" id="CHEBI:30413"/>
    </ligand>
    <ligandPart>
        <name>Fe</name>
        <dbReference type="ChEBI" id="CHEBI:18248"/>
    </ligandPart>
</feature>
<keyword evidence="1 3" id="KW-0479">Metal-binding</keyword>
<dbReference type="InterPro" id="IPR018028">
    <property type="entry name" value="Catalase"/>
</dbReference>
<dbReference type="InterPro" id="IPR020835">
    <property type="entry name" value="Catalase_sf"/>
</dbReference>
<dbReference type="OrthoDB" id="255727at2"/>
<keyword evidence="6" id="KW-1185">Reference proteome</keyword>
<keyword evidence="1" id="KW-0560">Oxidoreductase</keyword>
<gene>
    <name evidence="5" type="ORF">PX52LOC_04478</name>
</gene>
<dbReference type="EC" id="1.11.1.-" evidence="1"/>
<evidence type="ECO:0000313" key="5">
    <source>
        <dbReference type="EMBL" id="QEL17489.1"/>
    </source>
</evidence>
<dbReference type="InterPro" id="IPR024168">
    <property type="entry name" value="Catalase_SrpA-type_pred"/>
</dbReference>
<dbReference type="Gene3D" id="2.40.180.10">
    <property type="entry name" value="Catalase core domain"/>
    <property type="match status" value="1"/>
</dbReference>
<keyword evidence="1 3" id="KW-0349">Heme</keyword>
<dbReference type="InterPro" id="IPR011614">
    <property type="entry name" value="Catalase_core"/>
</dbReference>
<keyword evidence="1" id="KW-0575">Peroxidase</keyword>
<proteinExistence type="inferred from homology"/>